<feature type="region of interest" description="Disordered" evidence="1">
    <location>
        <begin position="214"/>
        <end position="244"/>
    </location>
</feature>
<keyword evidence="2" id="KW-1133">Transmembrane helix</keyword>
<organism evidence="3 4">
    <name type="scientific">Brevibacterium ravenspurgense</name>
    <dbReference type="NCBI Taxonomy" id="479117"/>
    <lineage>
        <taxon>Bacteria</taxon>
        <taxon>Bacillati</taxon>
        <taxon>Actinomycetota</taxon>
        <taxon>Actinomycetes</taxon>
        <taxon>Micrococcales</taxon>
        <taxon>Brevibacteriaceae</taxon>
        <taxon>Brevibacterium</taxon>
    </lineage>
</organism>
<gene>
    <name evidence="3" type="ORF">CYJ40_07735</name>
</gene>
<keyword evidence="2" id="KW-0812">Transmembrane</keyword>
<feature type="compositionally biased region" description="Low complexity" evidence="1">
    <location>
        <begin position="138"/>
        <end position="171"/>
    </location>
</feature>
<accession>A0A2I1IFR1</accession>
<feature type="compositionally biased region" description="Basic and acidic residues" evidence="1">
    <location>
        <begin position="55"/>
        <end position="66"/>
    </location>
</feature>
<evidence type="ECO:0000313" key="4">
    <source>
        <dbReference type="Proteomes" id="UP000242755"/>
    </source>
</evidence>
<comment type="caution">
    <text evidence="3">The sequence shown here is derived from an EMBL/GenBank/DDBJ whole genome shotgun (WGS) entry which is preliminary data.</text>
</comment>
<sequence>MSKPSDAGSNGTPSNGSPGFSSENSSGAGSLHREIFDSEVDGDSTRQMSLDEISEIGRQRSSEAERFTPPPPPAAPPRSGSPAPSAPPVLPERPAIRAQSDVDAFPPPPVPPTAPTVGAQQVHHGAPQAAGQFSPQMGPQAGYAGYAPAGHAPAGYAAASAQAPHQDAQQQEEPKKKKSNLPWAAIAFTTVLALFLVGGGLYIFFDMRSSDDHVETTAPPEVGGASSEAQPEESEPAESTPTFDASDAKAFITPSGNISCVIYKDRARCTVYSFDYSPGDKPENCSDDVEWGSVAEVTKKASGFSCKNVGEGPSPEELGYGKTIKAHGFECSSQKDGVRCKGPGGSFHVRKAEFKFD</sequence>
<feature type="compositionally biased region" description="Pro residues" evidence="1">
    <location>
        <begin position="105"/>
        <end position="114"/>
    </location>
</feature>
<protein>
    <submittedName>
        <fullName evidence="3">Uncharacterized protein</fullName>
    </submittedName>
</protein>
<feature type="transmembrane region" description="Helical" evidence="2">
    <location>
        <begin position="183"/>
        <end position="205"/>
    </location>
</feature>
<reference evidence="3 4" key="1">
    <citation type="submission" date="2017-12" db="EMBL/GenBank/DDBJ databases">
        <title>Phylogenetic diversity of female urinary microbiome.</title>
        <authorList>
            <person name="Thomas-White K."/>
            <person name="Wolfe A.J."/>
        </authorList>
    </citation>
    <scope>NUCLEOTIDE SEQUENCE [LARGE SCALE GENOMIC DNA]</scope>
    <source>
        <strain evidence="3 4">UMB0426</strain>
    </source>
</reference>
<evidence type="ECO:0000313" key="3">
    <source>
        <dbReference type="EMBL" id="PKY69953.1"/>
    </source>
</evidence>
<dbReference type="Proteomes" id="UP000242755">
    <property type="component" value="Unassembled WGS sequence"/>
</dbReference>
<name>A0A2I1IFR1_9MICO</name>
<keyword evidence="2" id="KW-0472">Membrane</keyword>
<feature type="compositionally biased region" description="Low complexity" evidence="1">
    <location>
        <begin position="8"/>
        <end position="22"/>
    </location>
</feature>
<dbReference type="STRING" id="1176165.GCA_001584405_01258"/>
<evidence type="ECO:0000256" key="2">
    <source>
        <dbReference type="SAM" id="Phobius"/>
    </source>
</evidence>
<dbReference type="AlphaFoldDB" id="A0A2I1IFR1"/>
<feature type="region of interest" description="Disordered" evidence="1">
    <location>
        <begin position="1"/>
        <end position="179"/>
    </location>
</feature>
<dbReference type="InterPro" id="IPR046576">
    <property type="entry name" value="DUF6636"/>
</dbReference>
<evidence type="ECO:0000256" key="1">
    <source>
        <dbReference type="SAM" id="MobiDB-lite"/>
    </source>
</evidence>
<dbReference type="EMBL" id="PKGO01000007">
    <property type="protein sequence ID" value="PKY69953.1"/>
    <property type="molecule type" value="Genomic_DNA"/>
</dbReference>
<dbReference type="Pfam" id="PF20341">
    <property type="entry name" value="DUF6636"/>
    <property type="match status" value="1"/>
</dbReference>
<dbReference type="RefSeq" id="WP_101672656.1">
    <property type="nucleotide sequence ID" value="NZ_PKGO01000007.1"/>
</dbReference>
<proteinExistence type="predicted"/>